<dbReference type="InterPro" id="IPR012337">
    <property type="entry name" value="RNaseH-like_sf"/>
</dbReference>
<reference evidence="1" key="1">
    <citation type="journal article" date="2018" name="PLoS Negl. Trop. Dis.">
        <title>Sialome diversity of ticks revealed by RNAseq of single tick salivary glands.</title>
        <authorList>
            <person name="Perner J."/>
            <person name="Kropackova S."/>
            <person name="Kopacek P."/>
            <person name="Ribeiro J.M."/>
        </authorList>
    </citation>
    <scope>NUCLEOTIDE SEQUENCE</scope>
    <source>
        <strain evidence="1">Siblings of single egg batch collected in Ceske Budejovice</strain>
        <tissue evidence="1">Salivary glands</tissue>
    </source>
</reference>
<evidence type="ECO:0000313" key="1">
    <source>
        <dbReference type="EMBL" id="JAR88069.1"/>
    </source>
</evidence>
<name>A0A147BBD7_IXORI</name>
<dbReference type="AlphaFoldDB" id="A0A147BBD7"/>
<proteinExistence type="predicted"/>
<organism evidence="1">
    <name type="scientific">Ixodes ricinus</name>
    <name type="common">Common tick</name>
    <name type="synonym">Acarus ricinus</name>
    <dbReference type="NCBI Taxonomy" id="34613"/>
    <lineage>
        <taxon>Eukaryota</taxon>
        <taxon>Metazoa</taxon>
        <taxon>Ecdysozoa</taxon>
        <taxon>Arthropoda</taxon>
        <taxon>Chelicerata</taxon>
        <taxon>Arachnida</taxon>
        <taxon>Acari</taxon>
        <taxon>Parasitiformes</taxon>
        <taxon>Ixodida</taxon>
        <taxon>Ixodoidea</taxon>
        <taxon>Ixodidae</taxon>
        <taxon>Ixodinae</taxon>
        <taxon>Ixodes</taxon>
    </lineage>
</organism>
<sequence>LKATTPDRNVLTRPMLMTRLKARFDALKDSLRSTFQKLQFVAITADCWTRFHRIYVEEEANDEDEENCQPVHLCSLIDSVEEGRHRLPPHHRCSAHTLNLIATADAARAETVDQEYSTIKQSVFTKCQKLWTKQGQSAQAADLIKAQCGKYVPRLNVTRWNSTFKAMEAINTFLERGTDLDVLFCKLGIPRLLPPHEPNFIREYCRVMKPVCCALNDLQGDNHIHSGYLLPTLDVLIKKIEYEKMAGLRYSGPLAVSLLAGIHKRFDNVMNQKDLLVADTLLLRFKLSWISDEVKRNAALAAVKSELTVSSRLVESPASLLKANAAEDFFGNPFGNECTSVSGDDELARYFLVPHNFALTELKTASL</sequence>
<protein>
    <submittedName>
        <fullName evidence="1">Putative ac9 transposase</fullName>
    </submittedName>
</protein>
<dbReference type="PANTHER" id="PTHR47501:SF5">
    <property type="entry name" value="HAT C-TERMINAL DIMERISATION DOMAIN-CONTAINING PROTEIN"/>
    <property type="match status" value="1"/>
</dbReference>
<feature type="non-terminal residue" evidence="1">
    <location>
        <position position="1"/>
    </location>
</feature>
<accession>A0A147BBD7</accession>
<dbReference type="SUPFAM" id="SSF53098">
    <property type="entry name" value="Ribonuclease H-like"/>
    <property type="match status" value="1"/>
</dbReference>
<dbReference type="PANTHER" id="PTHR47501">
    <property type="entry name" value="TRANSPOSASE-RELATED"/>
    <property type="match status" value="1"/>
</dbReference>
<dbReference type="EMBL" id="GEGO01007335">
    <property type="protein sequence ID" value="JAR88069.1"/>
    <property type="molecule type" value="Transcribed_RNA"/>
</dbReference>